<dbReference type="SUPFAM" id="SSF51905">
    <property type="entry name" value="FAD/NAD(P)-binding domain"/>
    <property type="match status" value="1"/>
</dbReference>
<dbReference type="OrthoDB" id="9806257at2"/>
<name>A0A2S2CP83_9PROT</name>
<keyword evidence="2" id="KW-0285">Flavoprotein</keyword>
<dbReference type="EMBL" id="CP029353">
    <property type="protein sequence ID" value="AWK86292.1"/>
    <property type="molecule type" value="Genomic_DNA"/>
</dbReference>
<evidence type="ECO:0000313" key="7">
    <source>
        <dbReference type="EMBL" id="AWK86292.1"/>
    </source>
</evidence>
<gene>
    <name evidence="7" type="ORF">DEW08_08585</name>
</gene>
<evidence type="ECO:0000256" key="4">
    <source>
        <dbReference type="ARBA" id="ARBA00023002"/>
    </source>
</evidence>
<feature type="compositionally biased region" description="Basic and acidic residues" evidence="5">
    <location>
        <begin position="261"/>
        <end position="277"/>
    </location>
</feature>
<dbReference type="PANTHER" id="PTHR10961">
    <property type="entry name" value="PEROXISOMAL SARCOSINE OXIDASE"/>
    <property type="match status" value="1"/>
</dbReference>
<dbReference type="GO" id="GO:0050660">
    <property type="term" value="F:flavin adenine dinucleotide binding"/>
    <property type="evidence" value="ECO:0007669"/>
    <property type="project" value="InterPro"/>
</dbReference>
<protein>
    <submittedName>
        <fullName evidence="7">FAD-dependent oxidoreductase</fullName>
    </submittedName>
</protein>
<dbReference type="InterPro" id="IPR006076">
    <property type="entry name" value="FAD-dep_OxRdtase"/>
</dbReference>
<dbReference type="PANTHER" id="PTHR10961:SF46">
    <property type="entry name" value="PEROXISOMAL SARCOSINE OXIDASE"/>
    <property type="match status" value="1"/>
</dbReference>
<dbReference type="Proteomes" id="UP000245629">
    <property type="component" value="Chromosome 2"/>
</dbReference>
<dbReference type="KEGG" id="azz:DEW08_08585"/>
<organism evidence="7 8">
    <name type="scientific">Azospirillum thermophilum</name>
    <dbReference type="NCBI Taxonomy" id="2202148"/>
    <lineage>
        <taxon>Bacteria</taxon>
        <taxon>Pseudomonadati</taxon>
        <taxon>Pseudomonadota</taxon>
        <taxon>Alphaproteobacteria</taxon>
        <taxon>Rhodospirillales</taxon>
        <taxon>Azospirillaceae</taxon>
        <taxon>Azospirillum</taxon>
    </lineage>
</organism>
<reference evidence="8" key="1">
    <citation type="submission" date="2018-05" db="EMBL/GenBank/DDBJ databases">
        <title>Azospirillum thermophila sp. nov., a novel isolated from hot spring.</title>
        <authorList>
            <person name="Zhao Z."/>
        </authorList>
    </citation>
    <scope>NUCLEOTIDE SEQUENCE [LARGE SCALE GENOMIC DNA]</scope>
    <source>
        <strain evidence="8">CFH 70021</strain>
    </source>
</reference>
<dbReference type="AlphaFoldDB" id="A0A2S2CP83"/>
<keyword evidence="3" id="KW-0274">FAD</keyword>
<accession>A0A2S2CP83</accession>
<feature type="domain" description="FAD dependent oxidoreductase" evidence="6">
    <location>
        <begin position="2"/>
        <end position="350"/>
    </location>
</feature>
<dbReference type="Gene3D" id="3.30.9.10">
    <property type="entry name" value="D-Amino Acid Oxidase, subunit A, domain 2"/>
    <property type="match status" value="1"/>
</dbReference>
<dbReference type="Pfam" id="PF01266">
    <property type="entry name" value="DAO"/>
    <property type="match status" value="1"/>
</dbReference>
<dbReference type="RefSeq" id="WP_109326232.1">
    <property type="nucleotide sequence ID" value="NZ_CP029353.1"/>
</dbReference>
<dbReference type="GO" id="GO:0008115">
    <property type="term" value="F:sarcosine oxidase activity"/>
    <property type="evidence" value="ECO:0007669"/>
    <property type="project" value="TreeGrafter"/>
</dbReference>
<sequence>MRVTVVGAGIMGLTTAWALARRGHKVAVFDRGHVPNPFGSSVDQHRLFRHAYGDRAGYARMAATAAAAWDRLWQDLGETLLVPTGTLCVAAAEDGRRWLADSAAVLEGLGHPVRRLTPAGIAAEFPLVDASALAEGLYLESGGVLLAGRIVELLSHHLNSLGVTVHARTPVASLDPERAEVTLADRRVIGADMLVIAAGAWVNRLLPRTTGRLVPSRQVVVYLTAPEGTRAAWSRAPMLIDADGESGVYVVPPVAGTTLKAGDHRFSRSGDPDADRDPDPEEAVAVLDTARRVLADGHRYTLANAATCFYTVTADERFVIEPLTGRSWLMSPCSGHGFKFAAALGEALAEAIDEPAKAAALPVWSAGLI</sequence>
<evidence type="ECO:0000313" key="8">
    <source>
        <dbReference type="Proteomes" id="UP000245629"/>
    </source>
</evidence>
<proteinExistence type="predicted"/>
<feature type="region of interest" description="Disordered" evidence="5">
    <location>
        <begin position="261"/>
        <end position="280"/>
    </location>
</feature>
<comment type="cofactor">
    <cofactor evidence="1">
        <name>FAD</name>
        <dbReference type="ChEBI" id="CHEBI:57692"/>
    </cofactor>
</comment>
<keyword evidence="4" id="KW-0560">Oxidoreductase</keyword>
<dbReference type="SUPFAM" id="SSF54373">
    <property type="entry name" value="FAD-linked reductases, C-terminal domain"/>
    <property type="match status" value="1"/>
</dbReference>
<evidence type="ECO:0000256" key="2">
    <source>
        <dbReference type="ARBA" id="ARBA00022630"/>
    </source>
</evidence>
<dbReference type="InterPro" id="IPR045170">
    <property type="entry name" value="MTOX"/>
</dbReference>
<evidence type="ECO:0000259" key="6">
    <source>
        <dbReference type="Pfam" id="PF01266"/>
    </source>
</evidence>
<dbReference type="InterPro" id="IPR036188">
    <property type="entry name" value="FAD/NAD-bd_sf"/>
</dbReference>
<dbReference type="Gene3D" id="3.50.50.60">
    <property type="entry name" value="FAD/NAD(P)-binding domain"/>
    <property type="match status" value="1"/>
</dbReference>
<evidence type="ECO:0000256" key="5">
    <source>
        <dbReference type="SAM" id="MobiDB-lite"/>
    </source>
</evidence>
<keyword evidence="8" id="KW-1185">Reference proteome</keyword>
<evidence type="ECO:0000256" key="3">
    <source>
        <dbReference type="ARBA" id="ARBA00022827"/>
    </source>
</evidence>
<evidence type="ECO:0000256" key="1">
    <source>
        <dbReference type="ARBA" id="ARBA00001974"/>
    </source>
</evidence>